<evidence type="ECO:0000313" key="7">
    <source>
        <dbReference type="EMBL" id="TFK53748.1"/>
    </source>
</evidence>
<proteinExistence type="inferred from homology"/>
<dbReference type="Proteomes" id="UP000305948">
    <property type="component" value="Unassembled WGS sequence"/>
</dbReference>
<dbReference type="InterPro" id="IPR011545">
    <property type="entry name" value="DEAD/DEAH_box_helicase_dom"/>
</dbReference>
<dbReference type="GO" id="GO:0005737">
    <property type="term" value="C:cytoplasm"/>
    <property type="evidence" value="ECO:0007669"/>
    <property type="project" value="TreeGrafter"/>
</dbReference>
<evidence type="ECO:0000259" key="6">
    <source>
        <dbReference type="PROSITE" id="PS51192"/>
    </source>
</evidence>
<evidence type="ECO:0000256" key="5">
    <source>
        <dbReference type="ARBA" id="ARBA00034808"/>
    </source>
</evidence>
<dbReference type="EC" id="5.6.2.4" evidence="5"/>
<reference evidence="7 8" key="1">
    <citation type="journal article" date="2019" name="Nat. Ecol. Evol.">
        <title>Megaphylogeny resolves global patterns of mushroom evolution.</title>
        <authorList>
            <person name="Varga T."/>
            <person name="Krizsan K."/>
            <person name="Foldi C."/>
            <person name="Dima B."/>
            <person name="Sanchez-Garcia M."/>
            <person name="Sanchez-Ramirez S."/>
            <person name="Szollosi G.J."/>
            <person name="Szarkandi J.G."/>
            <person name="Papp V."/>
            <person name="Albert L."/>
            <person name="Andreopoulos W."/>
            <person name="Angelini C."/>
            <person name="Antonin V."/>
            <person name="Barry K.W."/>
            <person name="Bougher N.L."/>
            <person name="Buchanan P."/>
            <person name="Buyck B."/>
            <person name="Bense V."/>
            <person name="Catcheside P."/>
            <person name="Chovatia M."/>
            <person name="Cooper J."/>
            <person name="Damon W."/>
            <person name="Desjardin D."/>
            <person name="Finy P."/>
            <person name="Geml J."/>
            <person name="Haridas S."/>
            <person name="Hughes K."/>
            <person name="Justo A."/>
            <person name="Karasinski D."/>
            <person name="Kautmanova I."/>
            <person name="Kiss B."/>
            <person name="Kocsube S."/>
            <person name="Kotiranta H."/>
            <person name="LaButti K.M."/>
            <person name="Lechner B.E."/>
            <person name="Liimatainen K."/>
            <person name="Lipzen A."/>
            <person name="Lukacs Z."/>
            <person name="Mihaltcheva S."/>
            <person name="Morgado L.N."/>
            <person name="Niskanen T."/>
            <person name="Noordeloos M.E."/>
            <person name="Ohm R.A."/>
            <person name="Ortiz-Santana B."/>
            <person name="Ovrebo C."/>
            <person name="Racz N."/>
            <person name="Riley R."/>
            <person name="Savchenko A."/>
            <person name="Shiryaev A."/>
            <person name="Soop K."/>
            <person name="Spirin V."/>
            <person name="Szebenyi C."/>
            <person name="Tomsovsky M."/>
            <person name="Tulloss R.E."/>
            <person name="Uehling J."/>
            <person name="Grigoriev I.V."/>
            <person name="Vagvolgyi C."/>
            <person name="Papp T."/>
            <person name="Martin F.M."/>
            <person name="Miettinen O."/>
            <person name="Hibbett D.S."/>
            <person name="Nagy L.G."/>
        </authorList>
    </citation>
    <scope>NUCLEOTIDE SEQUENCE [LARGE SCALE GENOMIC DNA]</scope>
    <source>
        <strain evidence="7 8">OMC1185</strain>
    </source>
</reference>
<dbReference type="OrthoDB" id="10261556at2759"/>
<dbReference type="InterPro" id="IPR014001">
    <property type="entry name" value="Helicase_ATP-bd"/>
</dbReference>
<organism evidence="7 8">
    <name type="scientific">Heliocybe sulcata</name>
    <dbReference type="NCBI Taxonomy" id="5364"/>
    <lineage>
        <taxon>Eukaryota</taxon>
        <taxon>Fungi</taxon>
        <taxon>Dikarya</taxon>
        <taxon>Basidiomycota</taxon>
        <taxon>Agaricomycotina</taxon>
        <taxon>Agaricomycetes</taxon>
        <taxon>Gloeophyllales</taxon>
        <taxon>Gloeophyllaceae</taxon>
        <taxon>Heliocybe</taxon>
    </lineage>
</organism>
<comment type="catalytic activity">
    <reaction evidence="4">
        <text>Couples ATP hydrolysis with the unwinding of duplex DNA by translocating in the 3'-5' direction.</text>
        <dbReference type="EC" id="5.6.2.4"/>
    </reaction>
</comment>
<keyword evidence="2" id="KW-0238">DNA-binding</keyword>
<gene>
    <name evidence="7" type="ORF">OE88DRAFT_1276788</name>
</gene>
<dbReference type="InterPro" id="IPR027417">
    <property type="entry name" value="P-loop_NTPase"/>
</dbReference>
<dbReference type="GO" id="GO:0003677">
    <property type="term" value="F:DNA binding"/>
    <property type="evidence" value="ECO:0007669"/>
    <property type="project" value="UniProtKB-KW"/>
</dbReference>
<sequence>MVAASQVKRYTDDTIILNDLAARSAILLGKRPFPWQLKIAAAILKGEDMIVDAGTGSGKTLCFSLPLLQDETDIGLVVSPLTALMVDQVSPIRAS</sequence>
<dbReference type="GO" id="GO:0005694">
    <property type="term" value="C:chromosome"/>
    <property type="evidence" value="ECO:0007669"/>
    <property type="project" value="TreeGrafter"/>
</dbReference>
<name>A0A5C3NCP7_9AGAM</name>
<dbReference type="EMBL" id="ML213507">
    <property type="protein sequence ID" value="TFK53748.1"/>
    <property type="molecule type" value="Genomic_DNA"/>
</dbReference>
<evidence type="ECO:0000256" key="2">
    <source>
        <dbReference type="ARBA" id="ARBA00023125"/>
    </source>
</evidence>
<evidence type="ECO:0000256" key="3">
    <source>
        <dbReference type="ARBA" id="ARBA00023235"/>
    </source>
</evidence>
<evidence type="ECO:0000256" key="1">
    <source>
        <dbReference type="ARBA" id="ARBA00005446"/>
    </source>
</evidence>
<protein>
    <recommendedName>
        <fullName evidence="5">DNA 3'-5' helicase</fullName>
        <ecNumber evidence="5">5.6.2.4</ecNumber>
    </recommendedName>
</protein>
<dbReference type="PROSITE" id="PS51192">
    <property type="entry name" value="HELICASE_ATP_BIND_1"/>
    <property type="match status" value="1"/>
</dbReference>
<accession>A0A5C3NCP7</accession>
<dbReference type="Pfam" id="PF00270">
    <property type="entry name" value="DEAD"/>
    <property type="match status" value="1"/>
</dbReference>
<dbReference type="STRING" id="5364.A0A5C3NCP7"/>
<keyword evidence="3" id="KW-0413">Isomerase</keyword>
<keyword evidence="8" id="KW-1185">Reference proteome</keyword>
<evidence type="ECO:0000313" key="8">
    <source>
        <dbReference type="Proteomes" id="UP000305948"/>
    </source>
</evidence>
<dbReference type="GO" id="GO:0009378">
    <property type="term" value="F:four-way junction helicase activity"/>
    <property type="evidence" value="ECO:0007669"/>
    <property type="project" value="TreeGrafter"/>
</dbReference>
<evidence type="ECO:0000256" key="4">
    <source>
        <dbReference type="ARBA" id="ARBA00034617"/>
    </source>
</evidence>
<dbReference type="PANTHER" id="PTHR13710:SF105">
    <property type="entry name" value="ATP-DEPENDENT DNA HELICASE Q1"/>
    <property type="match status" value="1"/>
</dbReference>
<dbReference type="GO" id="GO:0005524">
    <property type="term" value="F:ATP binding"/>
    <property type="evidence" value="ECO:0007669"/>
    <property type="project" value="InterPro"/>
</dbReference>
<dbReference type="GO" id="GO:0000724">
    <property type="term" value="P:double-strand break repair via homologous recombination"/>
    <property type="evidence" value="ECO:0007669"/>
    <property type="project" value="TreeGrafter"/>
</dbReference>
<dbReference type="GO" id="GO:0043138">
    <property type="term" value="F:3'-5' DNA helicase activity"/>
    <property type="evidence" value="ECO:0007669"/>
    <property type="project" value="UniProtKB-EC"/>
</dbReference>
<feature type="domain" description="Helicase ATP-binding" evidence="6">
    <location>
        <begin position="40"/>
        <end position="95"/>
    </location>
</feature>
<dbReference type="Gene3D" id="3.40.50.300">
    <property type="entry name" value="P-loop containing nucleotide triphosphate hydrolases"/>
    <property type="match status" value="1"/>
</dbReference>
<dbReference type="SUPFAM" id="SSF52540">
    <property type="entry name" value="P-loop containing nucleoside triphosphate hydrolases"/>
    <property type="match status" value="1"/>
</dbReference>
<comment type="similarity">
    <text evidence="1">Belongs to the helicase family. RecQ subfamily.</text>
</comment>
<dbReference type="AlphaFoldDB" id="A0A5C3NCP7"/>
<dbReference type="PANTHER" id="PTHR13710">
    <property type="entry name" value="DNA HELICASE RECQ FAMILY MEMBER"/>
    <property type="match status" value="1"/>
</dbReference>